<dbReference type="RefSeq" id="WP_085087168.1">
    <property type="nucleotide sequence ID" value="NZ_FXAK01000007.1"/>
</dbReference>
<dbReference type="Proteomes" id="UP000192936">
    <property type="component" value="Unassembled WGS sequence"/>
</dbReference>
<dbReference type="EMBL" id="FXAK01000007">
    <property type="protein sequence ID" value="SMF64020.1"/>
    <property type="molecule type" value="Genomic_DNA"/>
</dbReference>
<dbReference type="STRING" id="286727.SAMN02982917_3270"/>
<evidence type="ECO:0000313" key="1">
    <source>
        <dbReference type="EMBL" id="SMF64020.1"/>
    </source>
</evidence>
<evidence type="ECO:0000313" key="2">
    <source>
        <dbReference type="Proteomes" id="UP000192936"/>
    </source>
</evidence>
<sequence length="80" mass="8991">MPDVEFNKNKPFKDNLALFYTTLSVVDEKFSVILKSRLEEMLPLREGNERTKSRVKFNTVISAELATPEGVTDNASAEVA</sequence>
<name>A0A1X7G4W8_9PROT</name>
<gene>
    <name evidence="1" type="ORF">SAMN02982917_3270</name>
</gene>
<protein>
    <submittedName>
        <fullName evidence="1">Uncharacterized protein</fullName>
    </submittedName>
</protein>
<organism evidence="1 2">
    <name type="scientific">Azospirillum oryzae</name>
    <dbReference type="NCBI Taxonomy" id="286727"/>
    <lineage>
        <taxon>Bacteria</taxon>
        <taxon>Pseudomonadati</taxon>
        <taxon>Pseudomonadota</taxon>
        <taxon>Alphaproteobacteria</taxon>
        <taxon>Rhodospirillales</taxon>
        <taxon>Azospirillaceae</taxon>
        <taxon>Azospirillum</taxon>
    </lineage>
</organism>
<reference evidence="1 2" key="1">
    <citation type="submission" date="2017-04" db="EMBL/GenBank/DDBJ databases">
        <authorList>
            <person name="Afonso C.L."/>
            <person name="Miller P.J."/>
            <person name="Scott M.A."/>
            <person name="Spackman E."/>
            <person name="Goraichik I."/>
            <person name="Dimitrov K.M."/>
            <person name="Suarez D.L."/>
            <person name="Swayne D.E."/>
        </authorList>
    </citation>
    <scope>NUCLEOTIDE SEQUENCE [LARGE SCALE GENOMIC DNA]</scope>
    <source>
        <strain evidence="1 2">A2P</strain>
    </source>
</reference>
<accession>A0A1X7G4W8</accession>
<dbReference type="AlphaFoldDB" id="A0A1X7G4W8"/>
<proteinExistence type="predicted"/>